<sequence>MNSETLDWIKLAGDVTPEPGKIPYAPNKHLFKKVAFDVFQLNSSPVESLWTLEDGDNGEQFLVAQYSDEQPETLEVKSHWAALADKEGKNVTLTYKNSPIQRFASSDFGFGEEDVHTFQQALVEKLGSDKSFVSKLLKSQPKSKLNLLVSQFPELLALAVEQNFPEFTIEDPGAQTGPTPEELEYEADRKTDTEDIKVEAMHLAARAIREVDKFDKFTKEDIEEILNSLYEELAQ</sequence>
<dbReference type="AlphaFoldDB" id="A0A0F9FR13"/>
<proteinExistence type="predicted"/>
<evidence type="ECO:0000256" key="1">
    <source>
        <dbReference type="SAM" id="MobiDB-lite"/>
    </source>
</evidence>
<comment type="caution">
    <text evidence="2">The sequence shown here is derived from an EMBL/GenBank/DDBJ whole genome shotgun (WGS) entry which is preliminary data.</text>
</comment>
<organism evidence="2">
    <name type="scientific">marine sediment metagenome</name>
    <dbReference type="NCBI Taxonomy" id="412755"/>
    <lineage>
        <taxon>unclassified sequences</taxon>
        <taxon>metagenomes</taxon>
        <taxon>ecological metagenomes</taxon>
    </lineage>
</organism>
<protein>
    <submittedName>
        <fullName evidence="2">Uncharacterized protein</fullName>
    </submittedName>
</protein>
<accession>A0A0F9FR13</accession>
<gene>
    <name evidence="2" type="ORF">LCGC14_1919460</name>
</gene>
<reference evidence="2" key="1">
    <citation type="journal article" date="2015" name="Nature">
        <title>Complex archaea that bridge the gap between prokaryotes and eukaryotes.</title>
        <authorList>
            <person name="Spang A."/>
            <person name="Saw J.H."/>
            <person name="Jorgensen S.L."/>
            <person name="Zaremba-Niedzwiedzka K."/>
            <person name="Martijn J."/>
            <person name="Lind A.E."/>
            <person name="van Eijk R."/>
            <person name="Schleper C."/>
            <person name="Guy L."/>
            <person name="Ettema T.J."/>
        </authorList>
    </citation>
    <scope>NUCLEOTIDE SEQUENCE</scope>
</reference>
<evidence type="ECO:0000313" key="2">
    <source>
        <dbReference type="EMBL" id="KKL88959.1"/>
    </source>
</evidence>
<name>A0A0F9FR13_9ZZZZ</name>
<dbReference type="EMBL" id="LAZR01020415">
    <property type="protein sequence ID" value="KKL88959.1"/>
    <property type="molecule type" value="Genomic_DNA"/>
</dbReference>
<feature type="region of interest" description="Disordered" evidence="1">
    <location>
        <begin position="168"/>
        <end position="189"/>
    </location>
</feature>